<dbReference type="InterPro" id="IPR005135">
    <property type="entry name" value="Endo/exonuclease/phosphatase"/>
</dbReference>
<dbReference type="Pfam" id="PF03372">
    <property type="entry name" value="Exo_endo_phos"/>
    <property type="match status" value="1"/>
</dbReference>
<dbReference type="PANTHER" id="PTHR33116:SF82">
    <property type="entry name" value="RNASE H FAMILY PROTEIN"/>
    <property type="match status" value="1"/>
</dbReference>
<dbReference type="OrthoDB" id="1748430at2759"/>
<organism evidence="2">
    <name type="scientific">Nicotiana tabacum</name>
    <name type="common">Common tobacco</name>
    <dbReference type="NCBI Taxonomy" id="4097"/>
    <lineage>
        <taxon>Eukaryota</taxon>
        <taxon>Viridiplantae</taxon>
        <taxon>Streptophyta</taxon>
        <taxon>Embryophyta</taxon>
        <taxon>Tracheophyta</taxon>
        <taxon>Spermatophyta</taxon>
        <taxon>Magnoliopsida</taxon>
        <taxon>eudicotyledons</taxon>
        <taxon>Gunneridae</taxon>
        <taxon>Pentapetalae</taxon>
        <taxon>asterids</taxon>
        <taxon>lamiids</taxon>
        <taxon>Solanales</taxon>
        <taxon>Solanaceae</taxon>
        <taxon>Nicotianoideae</taxon>
        <taxon>Nicotianeae</taxon>
        <taxon>Nicotiana</taxon>
    </lineage>
</organism>
<dbReference type="SUPFAM" id="SSF53098">
    <property type="entry name" value="Ribonuclease H-like"/>
    <property type="match status" value="1"/>
</dbReference>
<protein>
    <recommendedName>
        <fullName evidence="1">Reverse transcriptase domain-containing protein</fullName>
    </recommendedName>
</protein>
<dbReference type="GO" id="GO:0004523">
    <property type="term" value="F:RNA-DNA hybrid ribonuclease activity"/>
    <property type="evidence" value="ECO:0007669"/>
    <property type="project" value="InterPro"/>
</dbReference>
<dbReference type="KEGG" id="nta:107822675"/>
<proteinExistence type="predicted"/>
<dbReference type="PANTHER" id="PTHR33116">
    <property type="entry name" value="REVERSE TRANSCRIPTASE ZINC-BINDING DOMAIN-CONTAINING PROTEIN-RELATED-RELATED"/>
    <property type="match status" value="1"/>
</dbReference>
<dbReference type="Pfam" id="PF13456">
    <property type="entry name" value="RVT_3"/>
    <property type="match status" value="1"/>
</dbReference>
<dbReference type="PaxDb" id="4097-A0A1S4CU05"/>
<reference evidence="2" key="1">
    <citation type="submission" date="2025-08" db="UniProtKB">
        <authorList>
            <consortium name="RefSeq"/>
        </authorList>
    </citation>
    <scope>IDENTIFICATION</scope>
</reference>
<dbReference type="InterPro" id="IPR036397">
    <property type="entry name" value="RNaseH_sf"/>
</dbReference>
<dbReference type="PROSITE" id="PS50878">
    <property type="entry name" value="RT_POL"/>
    <property type="match status" value="1"/>
</dbReference>
<dbReference type="OMA" id="RIYCFKH"/>
<gene>
    <name evidence="2" type="primary">LOC107822675</name>
</gene>
<evidence type="ECO:0000259" key="1">
    <source>
        <dbReference type="PROSITE" id="PS50878"/>
    </source>
</evidence>
<dbReference type="CDD" id="cd01650">
    <property type="entry name" value="RT_nLTR_like"/>
    <property type="match status" value="1"/>
</dbReference>
<dbReference type="CDD" id="cd06222">
    <property type="entry name" value="RNase_H_like"/>
    <property type="match status" value="1"/>
</dbReference>
<feature type="domain" description="Reverse transcriptase" evidence="1">
    <location>
        <begin position="354"/>
        <end position="634"/>
    </location>
</feature>
<dbReference type="Pfam" id="PF00078">
    <property type="entry name" value="RVT_1"/>
    <property type="match status" value="1"/>
</dbReference>
<sequence>MYAKCRSNLRKELWANLVNFSVSHKGPWAIIGDFNVISDHEENNRGNPYRIDKSFDFLECLTECGLQDAGFLGNIVTWYNNRGTPDTIWKRLDRMVYNSEWFSLFGRTTVTHLASACSDHVPLLAQFCHIEETYVKYFKFLNFWTEHVDFLDVVKNIWEEDCQGNPLWILHQKLKKTASRLSSWYREAYGDIHEESKRLELEISNLELLTINDNSDVNRTNLNKIRAEYFRYLKIHDSILRQKARVKWLTDGDSNTAYFHNVIKDKRRTLRINKIHNEFFQWVEGTKEVSEAAVRYFRGLFSQKHEQNDFFNLDIIKHAISEDVNHKLIALPTAKKFQTCWSIVASNIVQSFISIFYGAELPRWFTHTCIVMLPKVPSPQYFNDIRPISLCNVISKLFAKLPNSRLSIILPDLISWNQSGFVKGRAITENILLAQEIIQDIGKPNEKGNIILKLDMAKAYDRVSWSYLCVLKRQLGFCETWIDIIFRHISSNWYSLLANGTRQAFFKSERGLRQEDPISTSLFVICAEHLSRKLNLITSLDDYKGFHMNKNGPLINHLAYADDIILFSSGCRKSLILLMEALTGYEKISGQLVNKKKSCVILAPNTPPDEISRVEGITQMEHKVLPIKYLGCPLYVGRKKISIFSEMITKVINKISGWHSKFFSTGGRAVLIRHVLMALPTHLLAAIHPPKGDLNQIERVLNRFFWGGSAEKKRYHWASWDNLYFPYEEGDLDLLLPPHVVDKINNLQIRLNPATPDDPKWIADNNGTFSVASAWQLFRKKKQKSWQFPLTPNWDDFIKLMRSTILFEKSIIVKWTRPTPQFVKLNSDGSCKDGNYGGGGVIRDKYGYLIFAYSLPLGTDTSNWAEASALHYGINWCLSNGLQYISAKSDSKLLVECINGRYAIP</sequence>
<dbReference type="SUPFAM" id="SSF56219">
    <property type="entry name" value="DNase I-like"/>
    <property type="match status" value="1"/>
</dbReference>
<evidence type="ECO:0000313" key="2">
    <source>
        <dbReference type="RefSeq" id="XP_016504717.1"/>
    </source>
</evidence>
<dbReference type="InterPro" id="IPR012337">
    <property type="entry name" value="RNaseH-like_sf"/>
</dbReference>
<accession>A0A1S4CU05</accession>
<dbReference type="Gene3D" id="3.60.10.10">
    <property type="entry name" value="Endonuclease/exonuclease/phosphatase"/>
    <property type="match status" value="1"/>
</dbReference>
<dbReference type="GO" id="GO:0003676">
    <property type="term" value="F:nucleic acid binding"/>
    <property type="evidence" value="ECO:0007669"/>
    <property type="project" value="InterPro"/>
</dbReference>
<dbReference type="InterPro" id="IPR002156">
    <property type="entry name" value="RNaseH_domain"/>
</dbReference>
<dbReference type="InterPro" id="IPR044730">
    <property type="entry name" value="RNase_H-like_dom_plant"/>
</dbReference>
<dbReference type="RefSeq" id="XP_016504717.1">
    <property type="nucleotide sequence ID" value="XM_016649231.1"/>
</dbReference>
<dbReference type="AlphaFoldDB" id="A0A1S4CU05"/>
<dbReference type="InterPro" id="IPR036691">
    <property type="entry name" value="Endo/exonu/phosph_ase_sf"/>
</dbReference>
<name>A0A1S4CU05_TOBAC</name>
<dbReference type="STRING" id="4097.A0A1S4CU05"/>
<dbReference type="InterPro" id="IPR000477">
    <property type="entry name" value="RT_dom"/>
</dbReference>
<dbReference type="Gene3D" id="3.30.420.10">
    <property type="entry name" value="Ribonuclease H-like superfamily/Ribonuclease H"/>
    <property type="match status" value="1"/>
</dbReference>